<dbReference type="AlphaFoldDB" id="A0A3S1CBI1"/>
<dbReference type="SUPFAM" id="SSF46689">
    <property type="entry name" value="Homeodomain-like"/>
    <property type="match status" value="1"/>
</dbReference>
<dbReference type="GO" id="GO:0003677">
    <property type="term" value="F:DNA binding"/>
    <property type="evidence" value="ECO:0007669"/>
    <property type="project" value="UniProtKB-UniRule"/>
</dbReference>
<dbReference type="InterPro" id="IPR050624">
    <property type="entry name" value="HTH-type_Tx_Regulator"/>
</dbReference>
<dbReference type="OrthoDB" id="9814200at2"/>
<evidence type="ECO:0000259" key="3">
    <source>
        <dbReference type="PROSITE" id="PS50977"/>
    </source>
</evidence>
<dbReference type="InterPro" id="IPR001647">
    <property type="entry name" value="HTH_TetR"/>
</dbReference>
<reference evidence="4 5" key="1">
    <citation type="submission" date="2018-12" db="EMBL/GenBank/DDBJ databases">
        <authorList>
            <person name="Sun L."/>
            <person name="Chen Z."/>
        </authorList>
    </citation>
    <scope>NUCLEOTIDE SEQUENCE [LARGE SCALE GENOMIC DNA]</scope>
    <source>
        <strain evidence="4 5">DSM 15890</strain>
    </source>
</reference>
<evidence type="ECO:0000256" key="2">
    <source>
        <dbReference type="PROSITE-ProRule" id="PRU00335"/>
    </source>
</evidence>
<feature type="domain" description="HTH tetR-type" evidence="3">
    <location>
        <begin position="8"/>
        <end position="68"/>
    </location>
</feature>
<name>A0A3S1CBI1_9BACL</name>
<protein>
    <submittedName>
        <fullName evidence="4">TetR/AcrR family transcriptional regulator</fullName>
    </submittedName>
</protein>
<evidence type="ECO:0000313" key="5">
    <source>
        <dbReference type="Proteomes" id="UP000279446"/>
    </source>
</evidence>
<keyword evidence="1 2" id="KW-0238">DNA-binding</keyword>
<comment type="caution">
    <text evidence="4">The sequence shown here is derived from an EMBL/GenBank/DDBJ whole genome shotgun (WGS) entry which is preliminary data.</text>
</comment>
<dbReference type="EMBL" id="RZNY01000002">
    <property type="protein sequence ID" value="RUT48281.1"/>
    <property type="molecule type" value="Genomic_DNA"/>
</dbReference>
<dbReference type="PANTHER" id="PTHR43479:SF11">
    <property type="entry name" value="ACREF_ENVCD OPERON REPRESSOR-RELATED"/>
    <property type="match status" value="1"/>
</dbReference>
<organism evidence="4 5">
    <name type="scientific">Paenibacillus anaericanus</name>
    <dbReference type="NCBI Taxonomy" id="170367"/>
    <lineage>
        <taxon>Bacteria</taxon>
        <taxon>Bacillati</taxon>
        <taxon>Bacillota</taxon>
        <taxon>Bacilli</taxon>
        <taxon>Bacillales</taxon>
        <taxon>Paenibacillaceae</taxon>
        <taxon>Paenibacillus</taxon>
    </lineage>
</organism>
<accession>A0A3S1CBI1</accession>
<evidence type="ECO:0000313" key="4">
    <source>
        <dbReference type="EMBL" id="RUT48281.1"/>
    </source>
</evidence>
<sequence length="214" mass="24420">MKESTSTMTTKEKILVEALRLFSTSGFEAVSVRDIAGAVGVHESSLYKHYKNKQDIFDTIIDKSAQRIHAIHQKLAVPNPEHSTLAQEYKEMSLETLGEISSELFLFYLRDDVVGQFRKMLTIEQYRNSAVSNMFKKIFIDDALQFQSAIFKKFMDAGTFVKGDPYIMALHFYSPIFLLLCKYDSTSDNDLEASGFIKKHIAEFSSHYAVNPED</sequence>
<dbReference type="Pfam" id="PF00440">
    <property type="entry name" value="TetR_N"/>
    <property type="match status" value="1"/>
</dbReference>
<gene>
    <name evidence="4" type="ORF">EJP82_03895</name>
</gene>
<proteinExistence type="predicted"/>
<keyword evidence="5" id="KW-1185">Reference proteome</keyword>
<feature type="DNA-binding region" description="H-T-H motif" evidence="2">
    <location>
        <begin position="31"/>
        <end position="50"/>
    </location>
</feature>
<dbReference type="PRINTS" id="PR00455">
    <property type="entry name" value="HTHTETR"/>
</dbReference>
<dbReference type="Proteomes" id="UP000279446">
    <property type="component" value="Unassembled WGS sequence"/>
</dbReference>
<dbReference type="InterPro" id="IPR009057">
    <property type="entry name" value="Homeodomain-like_sf"/>
</dbReference>
<dbReference type="PANTHER" id="PTHR43479">
    <property type="entry name" value="ACREF/ENVCD OPERON REPRESSOR-RELATED"/>
    <property type="match status" value="1"/>
</dbReference>
<dbReference type="PROSITE" id="PS50977">
    <property type="entry name" value="HTH_TETR_2"/>
    <property type="match status" value="1"/>
</dbReference>
<evidence type="ECO:0000256" key="1">
    <source>
        <dbReference type="ARBA" id="ARBA00023125"/>
    </source>
</evidence>
<dbReference type="Gene3D" id="1.10.357.10">
    <property type="entry name" value="Tetracycline Repressor, domain 2"/>
    <property type="match status" value="1"/>
</dbReference>